<evidence type="ECO:0000256" key="8">
    <source>
        <dbReference type="ARBA" id="ARBA00022833"/>
    </source>
</evidence>
<feature type="active site" description="N6-AMP-lysine intermediate" evidence="14">
    <location>
        <position position="119"/>
    </location>
</feature>
<dbReference type="SUPFAM" id="SSF52113">
    <property type="entry name" value="BRCT domain"/>
    <property type="match status" value="1"/>
</dbReference>
<dbReference type="Gene3D" id="2.40.50.140">
    <property type="entry name" value="Nucleic acid-binding proteins"/>
    <property type="match status" value="1"/>
</dbReference>
<dbReference type="Gene3D" id="1.10.287.610">
    <property type="entry name" value="Helix hairpin bin"/>
    <property type="match status" value="1"/>
</dbReference>
<dbReference type="HAMAP" id="MF_01588">
    <property type="entry name" value="DNA_ligase_A"/>
    <property type="match status" value="1"/>
</dbReference>
<dbReference type="PROSITE" id="PS50172">
    <property type="entry name" value="BRCT"/>
    <property type="match status" value="1"/>
</dbReference>
<evidence type="ECO:0000256" key="14">
    <source>
        <dbReference type="HAMAP-Rule" id="MF_01588"/>
    </source>
</evidence>
<evidence type="ECO:0000256" key="7">
    <source>
        <dbReference type="ARBA" id="ARBA00022763"/>
    </source>
</evidence>
<accession>A0A1G2HXC7</accession>
<evidence type="ECO:0000256" key="3">
    <source>
        <dbReference type="ARBA" id="ARBA00013308"/>
    </source>
</evidence>
<dbReference type="Gene3D" id="3.30.470.30">
    <property type="entry name" value="DNA ligase/mRNA capping enzyme"/>
    <property type="match status" value="1"/>
</dbReference>
<dbReference type="PANTHER" id="PTHR23389:SF9">
    <property type="entry name" value="DNA LIGASE"/>
    <property type="match status" value="1"/>
</dbReference>
<keyword evidence="11 14" id="KW-0234">DNA repair</keyword>
<dbReference type="Proteomes" id="UP000178380">
    <property type="component" value="Unassembled WGS sequence"/>
</dbReference>
<dbReference type="FunFam" id="1.10.150.20:FF:000006">
    <property type="entry name" value="DNA ligase"/>
    <property type="match status" value="1"/>
</dbReference>
<dbReference type="SUPFAM" id="SSF56091">
    <property type="entry name" value="DNA ligase/mRNA capping enzyme, catalytic domain"/>
    <property type="match status" value="1"/>
</dbReference>
<proteinExistence type="inferred from homology"/>
<dbReference type="InterPro" id="IPR041663">
    <property type="entry name" value="DisA/LigA_HHH"/>
</dbReference>
<dbReference type="SMART" id="SM00278">
    <property type="entry name" value="HhH1"/>
    <property type="match status" value="4"/>
</dbReference>
<feature type="binding site" evidence="14">
    <location>
        <position position="410"/>
    </location>
    <ligand>
        <name>Zn(2+)</name>
        <dbReference type="ChEBI" id="CHEBI:29105"/>
    </ligand>
</feature>
<dbReference type="InterPro" id="IPR012340">
    <property type="entry name" value="NA-bd_OB-fold"/>
</dbReference>
<feature type="binding site" evidence="14">
    <location>
        <position position="425"/>
    </location>
    <ligand>
        <name>Zn(2+)</name>
        <dbReference type="ChEBI" id="CHEBI:29105"/>
    </ligand>
</feature>
<dbReference type="InterPro" id="IPR003583">
    <property type="entry name" value="Hlx-hairpin-Hlx_DNA-bd_motif"/>
</dbReference>
<dbReference type="PIRSF" id="PIRSF001604">
    <property type="entry name" value="LigA"/>
    <property type="match status" value="1"/>
</dbReference>
<keyword evidence="9 14" id="KW-0460">Magnesium</keyword>
<dbReference type="GO" id="GO:0006260">
    <property type="term" value="P:DNA replication"/>
    <property type="evidence" value="ECO:0007669"/>
    <property type="project" value="UniProtKB-KW"/>
</dbReference>
<comment type="cofactor">
    <cofactor evidence="14">
        <name>Mg(2+)</name>
        <dbReference type="ChEBI" id="CHEBI:18420"/>
    </cofactor>
    <cofactor evidence="14">
        <name>Mn(2+)</name>
        <dbReference type="ChEBI" id="CHEBI:29035"/>
    </cofactor>
</comment>
<dbReference type="AlphaFoldDB" id="A0A1G2HXC7"/>
<dbReference type="SUPFAM" id="SSF50249">
    <property type="entry name" value="Nucleic acid-binding proteins"/>
    <property type="match status" value="1"/>
</dbReference>
<dbReference type="GO" id="GO:0003911">
    <property type="term" value="F:DNA ligase (NAD+) activity"/>
    <property type="evidence" value="ECO:0007669"/>
    <property type="project" value="UniProtKB-UniRule"/>
</dbReference>
<dbReference type="EMBL" id="MHOR01000017">
    <property type="protein sequence ID" value="OGZ67059.1"/>
    <property type="molecule type" value="Genomic_DNA"/>
</dbReference>
<feature type="binding site" evidence="14">
    <location>
        <position position="430"/>
    </location>
    <ligand>
        <name>Zn(2+)</name>
        <dbReference type="ChEBI" id="CHEBI:29105"/>
    </ligand>
</feature>
<dbReference type="Pfam" id="PF12826">
    <property type="entry name" value="HHH_2"/>
    <property type="match status" value="1"/>
</dbReference>
<dbReference type="CDD" id="cd00114">
    <property type="entry name" value="LIGANc"/>
    <property type="match status" value="1"/>
</dbReference>
<dbReference type="Gene3D" id="3.40.50.10190">
    <property type="entry name" value="BRCT domain"/>
    <property type="match status" value="1"/>
</dbReference>
<dbReference type="CDD" id="cd17748">
    <property type="entry name" value="BRCT_DNA_ligase_like"/>
    <property type="match status" value="1"/>
</dbReference>
<feature type="binding site" evidence="14">
    <location>
        <position position="175"/>
    </location>
    <ligand>
        <name>NAD(+)</name>
        <dbReference type="ChEBI" id="CHEBI:57540"/>
    </ligand>
</feature>
<evidence type="ECO:0000256" key="15">
    <source>
        <dbReference type="RuleBase" id="RU000618"/>
    </source>
</evidence>
<feature type="domain" description="BRCT" evidence="16">
    <location>
        <begin position="587"/>
        <end position="663"/>
    </location>
</feature>
<evidence type="ECO:0000313" key="18">
    <source>
        <dbReference type="Proteomes" id="UP000178380"/>
    </source>
</evidence>
<comment type="catalytic activity">
    <reaction evidence="12 14 15">
        <text>NAD(+) + (deoxyribonucleotide)n-3'-hydroxyl + 5'-phospho-(deoxyribonucleotide)m = (deoxyribonucleotide)n+m + AMP + beta-nicotinamide D-nucleotide.</text>
        <dbReference type="EC" id="6.5.1.2"/>
    </reaction>
</comment>
<dbReference type="Pfam" id="PF03120">
    <property type="entry name" value="OB_DNA_ligase"/>
    <property type="match status" value="1"/>
</dbReference>
<dbReference type="Pfam" id="PF01653">
    <property type="entry name" value="DNA_ligase_aden"/>
    <property type="match status" value="1"/>
</dbReference>
<dbReference type="InterPro" id="IPR036420">
    <property type="entry name" value="BRCT_dom_sf"/>
</dbReference>
<dbReference type="InterPro" id="IPR013839">
    <property type="entry name" value="DNAligase_adenylation"/>
</dbReference>
<dbReference type="Pfam" id="PF14520">
    <property type="entry name" value="HHH_5"/>
    <property type="match status" value="1"/>
</dbReference>
<keyword evidence="5 14" id="KW-0235">DNA replication</keyword>
<name>A0A1G2HXC7_9BACT</name>
<dbReference type="PROSITE" id="PS01055">
    <property type="entry name" value="DNA_LIGASE_N1"/>
    <property type="match status" value="1"/>
</dbReference>
<dbReference type="EC" id="6.5.1.2" evidence="2 14"/>
<evidence type="ECO:0000256" key="5">
    <source>
        <dbReference type="ARBA" id="ARBA00022705"/>
    </source>
</evidence>
<dbReference type="PANTHER" id="PTHR23389">
    <property type="entry name" value="CHROMOSOME TRANSMISSION FIDELITY FACTOR 18"/>
    <property type="match status" value="1"/>
</dbReference>
<dbReference type="NCBIfam" id="NF005932">
    <property type="entry name" value="PRK07956.1"/>
    <property type="match status" value="1"/>
</dbReference>
<dbReference type="InterPro" id="IPR010994">
    <property type="entry name" value="RuvA_2-like"/>
</dbReference>
<dbReference type="GO" id="GO:0005829">
    <property type="term" value="C:cytosol"/>
    <property type="evidence" value="ECO:0007669"/>
    <property type="project" value="TreeGrafter"/>
</dbReference>
<keyword evidence="8 14" id="KW-0862">Zinc</keyword>
<dbReference type="GO" id="GO:0003677">
    <property type="term" value="F:DNA binding"/>
    <property type="evidence" value="ECO:0007669"/>
    <property type="project" value="InterPro"/>
</dbReference>
<feature type="binding site" evidence="14">
    <location>
        <position position="117"/>
    </location>
    <ligand>
        <name>NAD(+)</name>
        <dbReference type="ChEBI" id="CHEBI:57540"/>
    </ligand>
</feature>
<sequence>MDKKQAKSRIEKLSEVINHYRYLYHVLDKQEISDQALDSLKKELFDLEQQYPEFIAPDSPTQRVGGKPLKEFKKVAHKEKMLSFNDTFSKEDMHNWLERISKLLTPAEKNQIDFYCELKIDGLAIELIYKNGIFVGGATRGDGLVGEDITQNLKTVESIPLKIEAEYKELVVRGEVFISKKEFALINKAQQEKNLPPYANPRNIAAGSVRQLDSKITAMRKLDFFAYEIVTNVKTINHEQKHDLLKSLGFKTNTHNHYCKSLQDVFYFYDKCAKLREKLPYEIDGVVVMINNNILFEKLGIVGKAPRGAVAFKFAQSQSTTQVLDIKIQVGRTGAMTPVAILKPVKVSGITITRATLHNEDEIKRLGLKIGDTVIVGRAGDVIPDIIKVLPELRIGKEKYFAMPKVCPSCKTKLEKSKTETLWRCPNIKCFARQRRSFYHFVSRSAFNINGVGPKIIDRLLDEGLVQDPSDLFSLKEGDLSGIERFAEKSAENIVKSIAKKKEILLARLIYALGIKNVGQETAVDLARHFGSLEKLRQAKLEDFDSISNIGPVVAKSIYQWFNEKDNQSFLDRLMKTGVIIKKSVDTALGRLSGKIFVLTGSLGAIDRNLAKEKIRDLGGQVSESVSAKVNFVVAGKEAGSKLDRARKLGIKIINEKTFLKML</sequence>
<dbReference type="InterPro" id="IPR004150">
    <property type="entry name" value="NAD_DNA_ligase_OB"/>
</dbReference>
<dbReference type="Gene3D" id="1.10.150.20">
    <property type="entry name" value="5' to 3' exonuclease, C-terminal subdomain"/>
    <property type="match status" value="2"/>
</dbReference>
<keyword evidence="6 14" id="KW-0479">Metal-binding</keyword>
<dbReference type="STRING" id="1802205.A3C58_01510"/>
<evidence type="ECO:0000256" key="13">
    <source>
        <dbReference type="ARBA" id="ARBA00060881"/>
    </source>
</evidence>
<feature type="binding site" evidence="14">
    <location>
        <begin position="83"/>
        <end position="84"/>
    </location>
    <ligand>
        <name>NAD(+)</name>
        <dbReference type="ChEBI" id="CHEBI:57540"/>
    </ligand>
</feature>
<dbReference type="FunFam" id="1.10.150.20:FF:000007">
    <property type="entry name" value="DNA ligase"/>
    <property type="match status" value="1"/>
</dbReference>
<evidence type="ECO:0000256" key="10">
    <source>
        <dbReference type="ARBA" id="ARBA00023027"/>
    </source>
</evidence>
<dbReference type="NCBIfam" id="TIGR00575">
    <property type="entry name" value="dnlj"/>
    <property type="match status" value="1"/>
</dbReference>
<keyword evidence="4 14" id="KW-0436">Ligase</keyword>
<dbReference type="SMART" id="SM00532">
    <property type="entry name" value="LIGANc"/>
    <property type="match status" value="1"/>
</dbReference>
<feature type="binding site" evidence="14">
    <location>
        <position position="407"/>
    </location>
    <ligand>
        <name>Zn(2+)</name>
        <dbReference type="ChEBI" id="CHEBI:29105"/>
    </ligand>
</feature>
<keyword evidence="7 14" id="KW-0227">DNA damage</keyword>
<evidence type="ECO:0000256" key="12">
    <source>
        <dbReference type="ARBA" id="ARBA00034005"/>
    </source>
</evidence>
<dbReference type="SUPFAM" id="SSF47781">
    <property type="entry name" value="RuvA domain 2-like"/>
    <property type="match status" value="1"/>
</dbReference>
<evidence type="ECO:0000256" key="11">
    <source>
        <dbReference type="ARBA" id="ARBA00023204"/>
    </source>
</evidence>
<dbReference type="GO" id="GO:0046872">
    <property type="term" value="F:metal ion binding"/>
    <property type="evidence" value="ECO:0007669"/>
    <property type="project" value="UniProtKB-KW"/>
</dbReference>
<dbReference type="Pfam" id="PF03119">
    <property type="entry name" value="DNA_ligase_ZBD"/>
    <property type="match status" value="1"/>
</dbReference>
<evidence type="ECO:0000256" key="6">
    <source>
        <dbReference type="ARBA" id="ARBA00022723"/>
    </source>
</evidence>
<keyword evidence="14" id="KW-0464">Manganese</keyword>
<dbReference type="SMART" id="SM00292">
    <property type="entry name" value="BRCT"/>
    <property type="match status" value="1"/>
</dbReference>
<evidence type="ECO:0000256" key="9">
    <source>
        <dbReference type="ARBA" id="ARBA00022842"/>
    </source>
</evidence>
<organism evidence="17 18">
    <name type="scientific">Candidatus Staskawiczbacteria bacterium RIFCSPHIGHO2_02_FULL_34_10</name>
    <dbReference type="NCBI Taxonomy" id="1802205"/>
    <lineage>
        <taxon>Bacteria</taxon>
        <taxon>Candidatus Staskawicziibacteriota</taxon>
    </lineage>
</organism>
<dbReference type="FunFam" id="2.40.50.140:FF:000012">
    <property type="entry name" value="DNA ligase"/>
    <property type="match status" value="1"/>
</dbReference>
<comment type="caution">
    <text evidence="14">Lacks conserved residue(s) required for the propagation of feature annotation.</text>
</comment>
<evidence type="ECO:0000256" key="2">
    <source>
        <dbReference type="ARBA" id="ARBA00012722"/>
    </source>
</evidence>
<reference evidence="17 18" key="1">
    <citation type="journal article" date="2016" name="Nat. Commun.">
        <title>Thousands of microbial genomes shed light on interconnected biogeochemical processes in an aquifer system.</title>
        <authorList>
            <person name="Anantharaman K."/>
            <person name="Brown C.T."/>
            <person name="Hug L.A."/>
            <person name="Sharon I."/>
            <person name="Castelle C.J."/>
            <person name="Probst A.J."/>
            <person name="Thomas B.C."/>
            <person name="Singh A."/>
            <person name="Wilkins M.J."/>
            <person name="Karaoz U."/>
            <person name="Brodie E.L."/>
            <person name="Williams K.H."/>
            <person name="Hubbard S.S."/>
            <person name="Banfield J.F."/>
        </authorList>
    </citation>
    <scope>NUCLEOTIDE SEQUENCE [LARGE SCALE GENOMIC DNA]</scope>
</reference>
<evidence type="ECO:0000256" key="1">
    <source>
        <dbReference type="ARBA" id="ARBA00004067"/>
    </source>
</evidence>
<feature type="binding site" evidence="14">
    <location>
        <position position="313"/>
    </location>
    <ligand>
        <name>NAD(+)</name>
        <dbReference type="ChEBI" id="CHEBI:57540"/>
    </ligand>
</feature>
<dbReference type="Pfam" id="PF00533">
    <property type="entry name" value="BRCT"/>
    <property type="match status" value="1"/>
</dbReference>
<evidence type="ECO:0000313" key="17">
    <source>
        <dbReference type="EMBL" id="OGZ67059.1"/>
    </source>
</evidence>
<dbReference type="InterPro" id="IPR001679">
    <property type="entry name" value="DNA_ligase"/>
</dbReference>
<dbReference type="InterPro" id="IPR033136">
    <property type="entry name" value="DNA_ligase_CS"/>
</dbReference>
<feature type="binding site" evidence="14">
    <location>
        <position position="140"/>
    </location>
    <ligand>
        <name>NAD(+)</name>
        <dbReference type="ChEBI" id="CHEBI:57540"/>
    </ligand>
</feature>
<dbReference type="InterPro" id="IPR013840">
    <property type="entry name" value="DNAligase_N"/>
</dbReference>
<dbReference type="InterPro" id="IPR018239">
    <property type="entry name" value="DNA_ligase_AS"/>
</dbReference>
<dbReference type="Gene3D" id="6.20.10.30">
    <property type="match status" value="1"/>
</dbReference>
<dbReference type="PROSITE" id="PS01056">
    <property type="entry name" value="DNA_LIGASE_N2"/>
    <property type="match status" value="1"/>
</dbReference>
<dbReference type="GO" id="GO:0006281">
    <property type="term" value="P:DNA repair"/>
    <property type="evidence" value="ECO:0007669"/>
    <property type="project" value="UniProtKB-KW"/>
</dbReference>
<comment type="similarity">
    <text evidence="13 14">Belongs to the NAD-dependent DNA ligase family. LigA subfamily.</text>
</comment>
<dbReference type="InterPro" id="IPR001357">
    <property type="entry name" value="BRCT_dom"/>
</dbReference>
<dbReference type="InterPro" id="IPR004149">
    <property type="entry name" value="Znf_DNAligase_C4"/>
</dbReference>
<evidence type="ECO:0000259" key="16">
    <source>
        <dbReference type="PROSITE" id="PS50172"/>
    </source>
</evidence>
<comment type="function">
    <text evidence="1 14">DNA ligase that catalyzes the formation of phosphodiester linkages between 5'-phosphoryl and 3'-hydroxyl groups in double-stranded DNA using NAD as a coenzyme and as the energy source for the reaction. It is essential for DNA replication and repair of damaged DNA.</text>
</comment>
<keyword evidence="10 14" id="KW-0520">NAD</keyword>
<comment type="caution">
    <text evidence="17">The sequence shown here is derived from an EMBL/GenBank/DDBJ whole genome shotgun (WGS) entry which is preliminary data.</text>
</comment>
<gene>
    <name evidence="14" type="primary">ligA</name>
    <name evidence="17" type="ORF">A3C58_01510</name>
</gene>
<evidence type="ECO:0000256" key="4">
    <source>
        <dbReference type="ARBA" id="ARBA00022598"/>
    </source>
</evidence>
<protein>
    <recommendedName>
        <fullName evidence="3 14">DNA ligase</fullName>
        <ecNumber evidence="2 14">6.5.1.2</ecNumber>
    </recommendedName>
    <alternativeName>
        <fullName evidence="14">Polydeoxyribonucleotide synthase [NAD(+)]</fullName>
    </alternativeName>
</protein>